<evidence type="ECO:0000313" key="3">
    <source>
        <dbReference type="EMBL" id="ATQ78980.1"/>
    </source>
</evidence>
<dbReference type="AlphaFoldDB" id="A0A2D2DVG5"/>
<dbReference type="Pfam" id="PF02709">
    <property type="entry name" value="Glyco_transf_7C"/>
    <property type="match status" value="1"/>
</dbReference>
<evidence type="ECO:0000313" key="4">
    <source>
        <dbReference type="Proteomes" id="UP000229897"/>
    </source>
</evidence>
<gene>
    <name evidence="3" type="ORF">CR152_19285</name>
</gene>
<dbReference type="EMBL" id="CP024608">
    <property type="protein sequence ID" value="ATQ78980.1"/>
    <property type="molecule type" value="Genomic_DNA"/>
</dbReference>
<reference evidence="3" key="1">
    <citation type="submission" date="2017-10" db="EMBL/GenBank/DDBJ databases">
        <title>Massilia psychrophilum sp. nov., a novel purple-pigmented bacterium isolated from Tianshan glacier, Xinjiang Municipality, China.</title>
        <authorList>
            <person name="Wang H."/>
        </authorList>
    </citation>
    <scope>NUCLEOTIDE SEQUENCE [LARGE SCALE GENOMIC DNA]</scope>
    <source>
        <strain evidence="3">B2</strain>
    </source>
</reference>
<name>A0A2D2DVG5_9BURK</name>
<accession>A0A2D2DVG5</accession>
<feature type="domain" description="Galactosyltransferase C-terminal" evidence="2">
    <location>
        <begin position="2"/>
        <end position="51"/>
    </location>
</feature>
<organism evidence="3 4">
    <name type="scientific">Massilia violaceinigra</name>
    <dbReference type="NCBI Taxonomy" id="2045208"/>
    <lineage>
        <taxon>Bacteria</taxon>
        <taxon>Pseudomonadati</taxon>
        <taxon>Pseudomonadota</taxon>
        <taxon>Betaproteobacteria</taxon>
        <taxon>Burkholderiales</taxon>
        <taxon>Oxalobacteraceae</taxon>
        <taxon>Telluria group</taxon>
        <taxon>Massilia</taxon>
    </lineage>
</organism>
<evidence type="ECO:0000256" key="1">
    <source>
        <dbReference type="ARBA" id="ARBA00022679"/>
    </source>
</evidence>
<dbReference type="KEGG" id="mass:CR152_19285"/>
<dbReference type="SUPFAM" id="SSF53448">
    <property type="entry name" value="Nucleotide-diphospho-sugar transferases"/>
    <property type="match status" value="1"/>
</dbReference>
<evidence type="ECO:0000259" key="2">
    <source>
        <dbReference type="Pfam" id="PF02709"/>
    </source>
</evidence>
<dbReference type="InterPro" id="IPR029044">
    <property type="entry name" value="Nucleotide-diphossugar_trans"/>
</dbReference>
<dbReference type="Gene3D" id="3.90.550.10">
    <property type="entry name" value="Spore Coat Polysaccharide Biosynthesis Protein SpsA, Chain A"/>
    <property type="match status" value="1"/>
</dbReference>
<protein>
    <recommendedName>
        <fullName evidence="2">Galactosyltransferase C-terminal domain-containing protein</fullName>
    </recommendedName>
</protein>
<dbReference type="GO" id="GO:0016740">
    <property type="term" value="F:transferase activity"/>
    <property type="evidence" value="ECO:0007669"/>
    <property type="project" value="UniProtKB-KW"/>
</dbReference>
<keyword evidence="1" id="KW-0808">Transferase</keyword>
<dbReference type="Proteomes" id="UP000229897">
    <property type="component" value="Chromosome"/>
</dbReference>
<dbReference type="OrthoDB" id="9801954at2"/>
<keyword evidence="4" id="KW-1185">Reference proteome</keyword>
<dbReference type="InterPro" id="IPR027791">
    <property type="entry name" value="Galactosyl_T_C"/>
</dbReference>
<sequence length="102" mass="11102">MFLRRADLLAIGGFNSLLVGWGWEDVDVHVRLGLALGRPAAGLGEGVHLSHGDEQRFFIGDSPGANNQRNQHICMRLYDAGQFEGSYAQDVAAFSYRAAQPA</sequence>
<proteinExistence type="predicted"/>